<dbReference type="InterPro" id="IPR004879">
    <property type="entry name" value="Ssp411-like_TRX"/>
</dbReference>
<name>A0A1G9QB53_9BACT</name>
<dbReference type="PANTHER" id="PTHR42899:SF1">
    <property type="entry name" value="SPERMATOGENESIS-ASSOCIATED PROTEIN 20"/>
    <property type="match status" value="1"/>
</dbReference>
<dbReference type="Pfam" id="PF03190">
    <property type="entry name" value="Thioredox_DsbH"/>
    <property type="match status" value="1"/>
</dbReference>
<protein>
    <recommendedName>
        <fullName evidence="1">Spermatogenesis-associated protein 20-like TRX domain-containing protein</fullName>
    </recommendedName>
</protein>
<organism evidence="2 3">
    <name type="scientific">Siphonobacter aquaeclarae</name>
    <dbReference type="NCBI Taxonomy" id="563176"/>
    <lineage>
        <taxon>Bacteria</taxon>
        <taxon>Pseudomonadati</taxon>
        <taxon>Bacteroidota</taxon>
        <taxon>Cytophagia</taxon>
        <taxon>Cytophagales</taxon>
        <taxon>Cytophagaceae</taxon>
        <taxon>Siphonobacter</taxon>
    </lineage>
</organism>
<evidence type="ECO:0000313" key="3">
    <source>
        <dbReference type="Proteomes" id="UP000198901"/>
    </source>
</evidence>
<dbReference type="RefSeq" id="WP_093202518.1">
    <property type="nucleotide sequence ID" value="NZ_FNGS01000004.1"/>
</dbReference>
<dbReference type="SUPFAM" id="SSF52833">
    <property type="entry name" value="Thioredoxin-like"/>
    <property type="match status" value="1"/>
</dbReference>
<dbReference type="Proteomes" id="UP000198901">
    <property type="component" value="Unassembled WGS sequence"/>
</dbReference>
<proteinExistence type="predicted"/>
<gene>
    <name evidence="2" type="ORF">SAMN04488090_2547</name>
</gene>
<dbReference type="Gene3D" id="3.40.30.10">
    <property type="entry name" value="Glutaredoxin"/>
    <property type="match status" value="1"/>
</dbReference>
<feature type="domain" description="Spermatogenesis-associated protein 20-like TRX" evidence="1">
    <location>
        <begin position="29"/>
        <end position="97"/>
    </location>
</feature>
<dbReference type="InterPro" id="IPR024705">
    <property type="entry name" value="Ssp411"/>
</dbReference>
<dbReference type="EMBL" id="FNGS01000004">
    <property type="protein sequence ID" value="SDM08189.1"/>
    <property type="molecule type" value="Genomic_DNA"/>
</dbReference>
<keyword evidence="3" id="KW-1185">Reference proteome</keyword>
<sequence length="191" mass="22189">MRTILTFLVTAGLASLCFSFLPEKPVPATSKIEWLTMEEAYARNKKEPRKFLVDVYTDWCHWCKVMDKETYTDPKVAEYVNKKFYAVRFNAESRSTIRLGPHTFKFIPQGAKGFNQLAAIMLDGQMSYPSTVFIDEIFMDGKELAVIQAVPGYLKALEFHQVATFFGENYHEQETEWETYKDEIYPKVYGK</sequence>
<accession>A0A1G9QB53</accession>
<dbReference type="STRING" id="563176.SAMN04488090_2547"/>
<dbReference type="OrthoDB" id="9811036at2"/>
<dbReference type="AlphaFoldDB" id="A0A1G9QB53"/>
<dbReference type="InterPro" id="IPR036249">
    <property type="entry name" value="Thioredoxin-like_sf"/>
</dbReference>
<evidence type="ECO:0000313" key="2">
    <source>
        <dbReference type="EMBL" id="SDM08189.1"/>
    </source>
</evidence>
<reference evidence="2 3" key="1">
    <citation type="submission" date="2016-10" db="EMBL/GenBank/DDBJ databases">
        <authorList>
            <person name="de Groot N.N."/>
        </authorList>
    </citation>
    <scope>NUCLEOTIDE SEQUENCE [LARGE SCALE GENOMIC DNA]</scope>
    <source>
        <strain evidence="2 3">DSM 21668</strain>
    </source>
</reference>
<evidence type="ECO:0000259" key="1">
    <source>
        <dbReference type="Pfam" id="PF03190"/>
    </source>
</evidence>
<dbReference type="PANTHER" id="PTHR42899">
    <property type="entry name" value="SPERMATOGENESIS-ASSOCIATED PROTEIN 20"/>
    <property type="match status" value="1"/>
</dbReference>